<organism evidence="9">
    <name type="scientific">Hydatigena taeniaeformis</name>
    <name type="common">Feline tapeworm</name>
    <name type="synonym">Taenia taeniaeformis</name>
    <dbReference type="NCBI Taxonomy" id="6205"/>
    <lineage>
        <taxon>Eukaryota</taxon>
        <taxon>Metazoa</taxon>
        <taxon>Spiralia</taxon>
        <taxon>Lophotrochozoa</taxon>
        <taxon>Platyhelminthes</taxon>
        <taxon>Cestoda</taxon>
        <taxon>Eucestoda</taxon>
        <taxon>Cyclophyllidea</taxon>
        <taxon>Taeniidae</taxon>
        <taxon>Hydatigera</taxon>
    </lineage>
</organism>
<dbReference type="AlphaFoldDB" id="A0A0R3WN21"/>
<keyword evidence="4 5" id="KW-0472">Membrane</keyword>
<dbReference type="OrthoDB" id="435607at2759"/>
<dbReference type="EMBL" id="UYWX01000800">
    <property type="protein sequence ID" value="VDM19040.1"/>
    <property type="molecule type" value="Genomic_DNA"/>
</dbReference>
<dbReference type="GO" id="GO:0006888">
    <property type="term" value="P:endoplasmic reticulum to Golgi vesicle-mediated transport"/>
    <property type="evidence" value="ECO:0007669"/>
    <property type="project" value="UniProtKB-UniRule"/>
</dbReference>
<feature type="transmembrane region" description="Helical" evidence="5">
    <location>
        <begin position="52"/>
        <end position="71"/>
    </location>
</feature>
<dbReference type="Pfam" id="PF05529">
    <property type="entry name" value="Bap31"/>
    <property type="match status" value="2"/>
</dbReference>
<dbReference type="InterPro" id="IPR040463">
    <property type="entry name" value="BAP29/BAP31_N"/>
</dbReference>
<sequence>MSLLWTITATFLYTEAAVITLLLMPFISSKMQVREQNRSVYLMKLFRAQRNLYISGFCLFLWFGSDLLLVFHKHLINFLMDFCLCKSLWHKGP</sequence>
<keyword evidence="5" id="KW-0653">Protein transport</keyword>
<name>A0A0R3WN21_HYDTA</name>
<dbReference type="PANTHER" id="PTHR12701:SF20">
    <property type="entry name" value="ENDOPLASMIC RETICULUM TRANSMEMBRANE PROTEIN"/>
    <property type="match status" value="1"/>
</dbReference>
<keyword evidence="8" id="KW-1185">Reference proteome</keyword>
<keyword evidence="2 5" id="KW-0812">Transmembrane</keyword>
<evidence type="ECO:0000256" key="4">
    <source>
        <dbReference type="ARBA" id="ARBA00023136"/>
    </source>
</evidence>
<feature type="domain" description="BAP29/BAP31 transmembrane" evidence="6">
    <location>
        <begin position="1"/>
        <end position="30"/>
    </location>
</feature>
<evidence type="ECO:0000256" key="2">
    <source>
        <dbReference type="ARBA" id="ARBA00022692"/>
    </source>
</evidence>
<evidence type="ECO:0000313" key="7">
    <source>
        <dbReference type="EMBL" id="VDM19040.1"/>
    </source>
</evidence>
<feature type="domain" description="BAP29/BAP31 transmembrane" evidence="6">
    <location>
        <begin position="31"/>
        <end position="64"/>
    </location>
</feature>
<gene>
    <name evidence="7" type="ORF">TTAC_LOCUS2146</name>
</gene>
<dbReference type="GO" id="GO:0005789">
    <property type="term" value="C:endoplasmic reticulum membrane"/>
    <property type="evidence" value="ECO:0007669"/>
    <property type="project" value="UniProtKB-SubCell"/>
</dbReference>
<proteinExistence type="inferred from homology"/>
<dbReference type="InterPro" id="IPR008417">
    <property type="entry name" value="BAP29/BAP31"/>
</dbReference>
<protein>
    <recommendedName>
        <fullName evidence="5">Endoplasmic reticulum transmembrane protein</fullName>
    </recommendedName>
</protein>
<evidence type="ECO:0000259" key="6">
    <source>
        <dbReference type="Pfam" id="PF05529"/>
    </source>
</evidence>
<evidence type="ECO:0000313" key="9">
    <source>
        <dbReference type="WBParaSite" id="TTAC_0000215901-mRNA-1"/>
    </source>
</evidence>
<keyword evidence="3 5" id="KW-1133">Transmembrane helix</keyword>
<dbReference type="GO" id="GO:0006886">
    <property type="term" value="P:intracellular protein transport"/>
    <property type="evidence" value="ECO:0007669"/>
    <property type="project" value="UniProtKB-UniRule"/>
</dbReference>
<comment type="subcellular location">
    <subcellularLocation>
        <location evidence="5">Endoplasmic reticulum membrane</location>
        <topology evidence="5">Multi-pass membrane protein</topology>
    </subcellularLocation>
    <subcellularLocation>
        <location evidence="1">Membrane</location>
        <topology evidence="1">Multi-pass membrane protein</topology>
    </subcellularLocation>
</comment>
<evidence type="ECO:0000256" key="3">
    <source>
        <dbReference type="ARBA" id="ARBA00022989"/>
    </source>
</evidence>
<accession>A0A0R3WN21</accession>
<reference evidence="9" key="1">
    <citation type="submission" date="2017-02" db="UniProtKB">
        <authorList>
            <consortium name="WormBaseParasite"/>
        </authorList>
    </citation>
    <scope>IDENTIFICATION</scope>
</reference>
<dbReference type="STRING" id="6205.A0A0R3WN21"/>
<evidence type="ECO:0000313" key="8">
    <source>
        <dbReference type="Proteomes" id="UP000274429"/>
    </source>
</evidence>
<evidence type="ECO:0000256" key="1">
    <source>
        <dbReference type="ARBA" id="ARBA00004141"/>
    </source>
</evidence>
<evidence type="ECO:0000256" key="5">
    <source>
        <dbReference type="RuleBase" id="RU367026"/>
    </source>
</evidence>
<comment type="similarity">
    <text evidence="5">Belongs to the BCAP29/BCAP31 family.</text>
</comment>
<comment type="caution">
    <text evidence="5">Lacks conserved residue(s) required for the propagation of feature annotation.</text>
</comment>
<dbReference type="WBParaSite" id="TTAC_0000215901-mRNA-1">
    <property type="protein sequence ID" value="TTAC_0000215901-mRNA-1"/>
    <property type="gene ID" value="TTAC_0000215901"/>
</dbReference>
<comment type="function">
    <text evidence="5">May play a role in anterograde transport of membrane proteins from the endoplasmic reticulum to the Golgi.</text>
</comment>
<reference evidence="7 8" key="2">
    <citation type="submission" date="2018-11" db="EMBL/GenBank/DDBJ databases">
        <authorList>
            <consortium name="Pathogen Informatics"/>
        </authorList>
    </citation>
    <scope>NUCLEOTIDE SEQUENCE [LARGE SCALE GENOMIC DNA]</scope>
</reference>
<dbReference type="GO" id="GO:0070973">
    <property type="term" value="P:protein localization to endoplasmic reticulum exit site"/>
    <property type="evidence" value="ECO:0007669"/>
    <property type="project" value="UniProtKB-UniRule"/>
</dbReference>
<keyword evidence="5" id="KW-0813">Transport</keyword>
<dbReference type="Proteomes" id="UP000274429">
    <property type="component" value="Unassembled WGS sequence"/>
</dbReference>
<keyword evidence="5" id="KW-0931">ER-Golgi transport</keyword>
<keyword evidence="5" id="KW-0256">Endoplasmic reticulum</keyword>
<dbReference type="PANTHER" id="PTHR12701">
    <property type="entry name" value="BCR-ASSOCIATED PROTEIN, BAP"/>
    <property type="match status" value="1"/>
</dbReference>